<dbReference type="InterPro" id="IPR001647">
    <property type="entry name" value="HTH_TetR"/>
</dbReference>
<evidence type="ECO:0000256" key="3">
    <source>
        <dbReference type="ARBA" id="ARBA00023163"/>
    </source>
</evidence>
<evidence type="ECO:0000256" key="1">
    <source>
        <dbReference type="ARBA" id="ARBA00023015"/>
    </source>
</evidence>
<name>A0ABN3HJG6_9ACTN</name>
<dbReference type="Pfam" id="PF02909">
    <property type="entry name" value="TetR_C_1"/>
    <property type="match status" value="1"/>
</dbReference>
<dbReference type="InterPro" id="IPR004111">
    <property type="entry name" value="Repressor_TetR_C"/>
</dbReference>
<dbReference type="Gene3D" id="1.10.10.60">
    <property type="entry name" value="Homeodomain-like"/>
    <property type="match status" value="1"/>
</dbReference>
<dbReference type="PANTHER" id="PTHR30055">
    <property type="entry name" value="HTH-TYPE TRANSCRIPTIONAL REGULATOR RUTR"/>
    <property type="match status" value="1"/>
</dbReference>
<evidence type="ECO:0000313" key="7">
    <source>
        <dbReference type="Proteomes" id="UP001501444"/>
    </source>
</evidence>
<evidence type="ECO:0000313" key="6">
    <source>
        <dbReference type="EMBL" id="GAA2381915.1"/>
    </source>
</evidence>
<sequence length="250" mass="26974">MSESEVGIPPVLAAAWGLRERSGKGPRPGLTLDRIVAAGVKVAASEGLGAVSMARVASELGAATMSLYRYVKAKDDLLDLMVDAAIGQPEPRPPGEDWRAGLTRFARTYLALLRRQPWVVRVSISSPPITPNQIAWMNHGLEIMRDTTLAHHERLSAIMIISGLTRNWALLTADIDAAARGGGVSTEQAMAGYARLLKLLADPARFPAIGELIASGTLDDPAEVPDDDFEFGIARFLDGLEAHMTRQQER</sequence>
<dbReference type="PANTHER" id="PTHR30055:SF151">
    <property type="entry name" value="TRANSCRIPTIONAL REGULATORY PROTEIN"/>
    <property type="match status" value="1"/>
</dbReference>
<dbReference type="Pfam" id="PF00440">
    <property type="entry name" value="TetR_N"/>
    <property type="match status" value="1"/>
</dbReference>
<dbReference type="InterPro" id="IPR036271">
    <property type="entry name" value="Tet_transcr_reg_TetR-rel_C_sf"/>
</dbReference>
<evidence type="ECO:0000259" key="5">
    <source>
        <dbReference type="PROSITE" id="PS50977"/>
    </source>
</evidence>
<feature type="DNA-binding region" description="H-T-H motif" evidence="4">
    <location>
        <begin position="52"/>
        <end position="71"/>
    </location>
</feature>
<dbReference type="Proteomes" id="UP001501444">
    <property type="component" value="Unassembled WGS sequence"/>
</dbReference>
<dbReference type="SUPFAM" id="SSF46689">
    <property type="entry name" value="Homeodomain-like"/>
    <property type="match status" value="1"/>
</dbReference>
<comment type="caution">
    <text evidence="6">The sequence shown here is derived from an EMBL/GenBank/DDBJ whole genome shotgun (WGS) entry which is preliminary data.</text>
</comment>
<protein>
    <submittedName>
        <fullName evidence="6">TetR/AcrR family transcriptional regulator</fullName>
    </submittedName>
</protein>
<dbReference type="InterPro" id="IPR050109">
    <property type="entry name" value="HTH-type_TetR-like_transc_reg"/>
</dbReference>
<dbReference type="PROSITE" id="PS50977">
    <property type="entry name" value="HTH_TETR_2"/>
    <property type="match status" value="1"/>
</dbReference>
<dbReference type="SUPFAM" id="SSF48498">
    <property type="entry name" value="Tetracyclin repressor-like, C-terminal domain"/>
    <property type="match status" value="1"/>
</dbReference>
<proteinExistence type="predicted"/>
<reference evidence="6 7" key="1">
    <citation type="journal article" date="2019" name="Int. J. Syst. Evol. Microbiol.">
        <title>The Global Catalogue of Microorganisms (GCM) 10K type strain sequencing project: providing services to taxonomists for standard genome sequencing and annotation.</title>
        <authorList>
            <consortium name="The Broad Institute Genomics Platform"/>
            <consortium name="The Broad Institute Genome Sequencing Center for Infectious Disease"/>
            <person name="Wu L."/>
            <person name="Ma J."/>
        </authorList>
    </citation>
    <scope>NUCLEOTIDE SEQUENCE [LARGE SCALE GENOMIC DNA]</scope>
    <source>
        <strain evidence="6 7">JCM 3272</strain>
    </source>
</reference>
<feature type="domain" description="HTH tetR-type" evidence="5">
    <location>
        <begin position="29"/>
        <end position="89"/>
    </location>
</feature>
<dbReference type="EMBL" id="BAAARV010000088">
    <property type="protein sequence ID" value="GAA2381915.1"/>
    <property type="molecule type" value="Genomic_DNA"/>
</dbReference>
<evidence type="ECO:0000256" key="4">
    <source>
        <dbReference type="PROSITE-ProRule" id="PRU00335"/>
    </source>
</evidence>
<keyword evidence="1" id="KW-0805">Transcription regulation</keyword>
<keyword evidence="3" id="KW-0804">Transcription</keyword>
<organism evidence="6 7">
    <name type="scientific">Dactylosporangium salmoneum</name>
    <dbReference type="NCBI Taxonomy" id="53361"/>
    <lineage>
        <taxon>Bacteria</taxon>
        <taxon>Bacillati</taxon>
        <taxon>Actinomycetota</taxon>
        <taxon>Actinomycetes</taxon>
        <taxon>Micromonosporales</taxon>
        <taxon>Micromonosporaceae</taxon>
        <taxon>Dactylosporangium</taxon>
    </lineage>
</organism>
<dbReference type="InterPro" id="IPR009057">
    <property type="entry name" value="Homeodomain-like_sf"/>
</dbReference>
<accession>A0ABN3HJG6</accession>
<keyword evidence="2 4" id="KW-0238">DNA-binding</keyword>
<evidence type="ECO:0000256" key="2">
    <source>
        <dbReference type="ARBA" id="ARBA00023125"/>
    </source>
</evidence>
<dbReference type="RefSeq" id="WP_344618801.1">
    <property type="nucleotide sequence ID" value="NZ_BAAARV010000088.1"/>
</dbReference>
<gene>
    <name evidence="6" type="ORF">GCM10010170_090000</name>
</gene>
<dbReference type="Gene3D" id="1.10.357.10">
    <property type="entry name" value="Tetracycline Repressor, domain 2"/>
    <property type="match status" value="1"/>
</dbReference>
<keyword evidence="7" id="KW-1185">Reference proteome</keyword>